<keyword evidence="3" id="KW-1185">Reference proteome</keyword>
<protein>
    <submittedName>
        <fullName evidence="2">Uncharacterized protein</fullName>
    </submittedName>
</protein>
<organism evidence="2 3">
    <name type="scientific">Extremus antarcticus</name>
    <dbReference type="NCBI Taxonomy" id="702011"/>
    <lineage>
        <taxon>Eukaryota</taxon>
        <taxon>Fungi</taxon>
        <taxon>Dikarya</taxon>
        <taxon>Ascomycota</taxon>
        <taxon>Pezizomycotina</taxon>
        <taxon>Dothideomycetes</taxon>
        <taxon>Dothideomycetidae</taxon>
        <taxon>Mycosphaerellales</taxon>
        <taxon>Extremaceae</taxon>
        <taxon>Extremus</taxon>
    </lineage>
</organism>
<gene>
    <name evidence="2" type="ORF">LTR09_008258</name>
</gene>
<name>A0AAJ0DBF8_9PEZI</name>
<feature type="compositionally biased region" description="Polar residues" evidence="1">
    <location>
        <begin position="67"/>
        <end position="90"/>
    </location>
</feature>
<feature type="compositionally biased region" description="Polar residues" evidence="1">
    <location>
        <begin position="48"/>
        <end position="60"/>
    </location>
</feature>
<reference evidence="2" key="1">
    <citation type="submission" date="2023-04" db="EMBL/GenBank/DDBJ databases">
        <title>Black Yeasts Isolated from many extreme environments.</title>
        <authorList>
            <person name="Coleine C."/>
            <person name="Stajich J.E."/>
            <person name="Selbmann L."/>
        </authorList>
    </citation>
    <scope>NUCLEOTIDE SEQUENCE</scope>
    <source>
        <strain evidence="2">CCFEE 5312</strain>
    </source>
</reference>
<dbReference type="Proteomes" id="UP001271007">
    <property type="component" value="Unassembled WGS sequence"/>
</dbReference>
<proteinExistence type="predicted"/>
<feature type="compositionally biased region" description="Low complexity" evidence="1">
    <location>
        <begin position="130"/>
        <end position="170"/>
    </location>
</feature>
<evidence type="ECO:0000313" key="2">
    <source>
        <dbReference type="EMBL" id="KAK3050618.1"/>
    </source>
</evidence>
<comment type="caution">
    <text evidence="2">The sequence shown here is derived from an EMBL/GenBank/DDBJ whole genome shotgun (WGS) entry which is preliminary data.</text>
</comment>
<evidence type="ECO:0000313" key="3">
    <source>
        <dbReference type="Proteomes" id="UP001271007"/>
    </source>
</evidence>
<evidence type="ECO:0000256" key="1">
    <source>
        <dbReference type="SAM" id="MobiDB-lite"/>
    </source>
</evidence>
<accession>A0AAJ0DBF8</accession>
<sequence length="433" mass="46730">MPPSTPPAAPTRNPLRPGNLVRATVLRRVLQNLDPSQKATPSPRPAEPTSTKAPSKSNKISGEVAETQVTKNDLSSNKTNSGSPDSTPSNADHGRPQATAIFEQNRATLQDHEDPKDQFTLVTRGRKGKATTARTTASQSTTAGVPRNTSFATRAAAASTAAPRSFAPSRNLPHQTAASVAPRSSGYSTNGPPAPKAFFQKSKAFGLGLAASISAQKSEIIRKDDNWRVNKPELGKQLTELTCELRMDKTTFTKGTFTHGPRTPFGVPYSSQAPGAILRHPDIRNIRTTKDATGGWKPVTQPDSRLTKVKGRCWLVVAADDRQVSEVAIYTNDDTGLAKIPKSAHRHYCSVCPHGMPLHTFKNLSPGNEVLQADWISDAIQGQPMQRKTMVANMSEVKVRTIHYPGVLKVIGTLRKESTEYAVSKSMGTAKSK</sequence>
<dbReference type="AlphaFoldDB" id="A0AAJ0DBF8"/>
<dbReference type="EMBL" id="JAWDJX010000031">
    <property type="protein sequence ID" value="KAK3050618.1"/>
    <property type="molecule type" value="Genomic_DNA"/>
</dbReference>
<feature type="region of interest" description="Disordered" evidence="1">
    <location>
        <begin position="28"/>
        <end position="190"/>
    </location>
</feature>